<dbReference type="Pfam" id="PF02919">
    <property type="entry name" value="Topoisom_I_N"/>
    <property type="match status" value="1"/>
</dbReference>
<sequence>MEMVGSLHASSCLYGRETPCSPEVLWEEEKYEDGIKLKFLEHKGPYFPPEYQPLPDDEVNMFCFVVGKPEKLSLPAEQVALFFAQMLDHEYTTKEVFRNNFFRDWRKVNLSDTCKYRRIHL</sequence>
<dbReference type="InterPro" id="IPR013030">
    <property type="entry name" value="DNA_topo_DNA_db_N_dom2"/>
</dbReference>
<dbReference type="InParanoid" id="A0A672R6N9"/>
<dbReference type="PANTHER" id="PTHR10290">
    <property type="entry name" value="DNA TOPOISOMERASE I"/>
    <property type="match status" value="1"/>
</dbReference>
<dbReference type="InterPro" id="IPR036202">
    <property type="entry name" value="TopoI_DNA-bd_euk_N_sf"/>
</dbReference>
<dbReference type="SUPFAM" id="SSF56741">
    <property type="entry name" value="Eukaryotic DNA topoisomerase I, N-terminal DNA-binding fragment"/>
    <property type="match status" value="1"/>
</dbReference>
<dbReference type="GO" id="GO:0003677">
    <property type="term" value="F:DNA binding"/>
    <property type="evidence" value="ECO:0007669"/>
    <property type="project" value="InterPro"/>
</dbReference>
<reference evidence="2" key="2">
    <citation type="submission" date="2025-09" db="UniProtKB">
        <authorList>
            <consortium name="Ensembl"/>
        </authorList>
    </citation>
    <scope>IDENTIFICATION</scope>
</reference>
<protein>
    <recommendedName>
        <fullName evidence="1">DNA topoisomerase I DNA binding eukaryotic-type domain-containing protein</fullName>
    </recommendedName>
</protein>
<dbReference type="InterPro" id="IPR008336">
    <property type="entry name" value="TopoI_DNA-bd_euk"/>
</dbReference>
<dbReference type="InterPro" id="IPR051062">
    <property type="entry name" value="Topoisomerase_IB"/>
</dbReference>
<dbReference type="Proteomes" id="UP000472262">
    <property type="component" value="Unassembled WGS sequence"/>
</dbReference>
<proteinExistence type="predicted"/>
<dbReference type="GO" id="GO:0007059">
    <property type="term" value="P:chromosome segregation"/>
    <property type="evidence" value="ECO:0007669"/>
    <property type="project" value="TreeGrafter"/>
</dbReference>
<dbReference type="GO" id="GO:0006265">
    <property type="term" value="P:DNA topological change"/>
    <property type="evidence" value="ECO:0007669"/>
    <property type="project" value="InterPro"/>
</dbReference>
<dbReference type="InterPro" id="IPR013034">
    <property type="entry name" value="DNA_topo_DNA_db_N_dom1"/>
</dbReference>
<dbReference type="GO" id="GO:0003917">
    <property type="term" value="F:DNA topoisomerase type I (single strand cut, ATP-independent) activity"/>
    <property type="evidence" value="ECO:0007669"/>
    <property type="project" value="InterPro"/>
</dbReference>
<evidence type="ECO:0000313" key="2">
    <source>
        <dbReference type="Ensembl" id="ENSSGRP00000084106.1"/>
    </source>
</evidence>
<dbReference type="Ensembl" id="ENSSGRT00000089568.1">
    <property type="protein sequence ID" value="ENSSGRP00000084106.1"/>
    <property type="gene ID" value="ENSSGRG00000042462.1"/>
</dbReference>
<accession>A0A672R6N9</accession>
<reference evidence="2" key="1">
    <citation type="submission" date="2025-08" db="UniProtKB">
        <authorList>
            <consortium name="Ensembl"/>
        </authorList>
    </citation>
    <scope>IDENTIFICATION</scope>
</reference>
<dbReference type="Gene3D" id="2.170.11.10">
    <property type="entry name" value="DNA Topoisomerase I, domain 2"/>
    <property type="match status" value="1"/>
</dbReference>
<dbReference type="AlphaFoldDB" id="A0A672R6N9"/>
<keyword evidence="3" id="KW-1185">Reference proteome</keyword>
<dbReference type="GO" id="GO:0005694">
    <property type="term" value="C:chromosome"/>
    <property type="evidence" value="ECO:0007669"/>
    <property type="project" value="InterPro"/>
</dbReference>
<dbReference type="GO" id="GO:0006260">
    <property type="term" value="P:DNA replication"/>
    <property type="evidence" value="ECO:0007669"/>
    <property type="project" value="TreeGrafter"/>
</dbReference>
<name>A0A672R6N9_SINGR</name>
<dbReference type="PANTHER" id="PTHR10290:SF24">
    <property type="entry name" value="DNA TOPOISOMERASE I"/>
    <property type="match status" value="1"/>
</dbReference>
<dbReference type="Gene3D" id="1.10.10.41">
    <property type="entry name" value="Yeast DNA topoisomerase - domain 1"/>
    <property type="match status" value="1"/>
</dbReference>
<dbReference type="OMA" id="CKYRRIH"/>
<evidence type="ECO:0000259" key="1">
    <source>
        <dbReference type="Pfam" id="PF02919"/>
    </source>
</evidence>
<evidence type="ECO:0000313" key="3">
    <source>
        <dbReference type="Proteomes" id="UP000472262"/>
    </source>
</evidence>
<feature type="domain" description="DNA topoisomerase I DNA binding eukaryotic-type" evidence="1">
    <location>
        <begin position="36"/>
        <end position="109"/>
    </location>
</feature>
<organism evidence="2 3">
    <name type="scientific">Sinocyclocheilus grahami</name>
    <name type="common">Dianchi golden-line fish</name>
    <name type="synonym">Barbus grahami</name>
    <dbReference type="NCBI Taxonomy" id="75366"/>
    <lineage>
        <taxon>Eukaryota</taxon>
        <taxon>Metazoa</taxon>
        <taxon>Chordata</taxon>
        <taxon>Craniata</taxon>
        <taxon>Vertebrata</taxon>
        <taxon>Euteleostomi</taxon>
        <taxon>Actinopterygii</taxon>
        <taxon>Neopterygii</taxon>
        <taxon>Teleostei</taxon>
        <taxon>Ostariophysi</taxon>
        <taxon>Cypriniformes</taxon>
        <taxon>Cyprinidae</taxon>
        <taxon>Cyprininae</taxon>
        <taxon>Sinocyclocheilus</taxon>
    </lineage>
</organism>
<dbReference type="GO" id="GO:0005730">
    <property type="term" value="C:nucleolus"/>
    <property type="evidence" value="ECO:0007669"/>
    <property type="project" value="TreeGrafter"/>
</dbReference>